<dbReference type="AlphaFoldDB" id="F0T0V7"/>
<protein>
    <submittedName>
        <fullName evidence="2">PRC-barrel domain protein</fullName>
    </submittedName>
</protein>
<dbReference type="Proteomes" id="UP000007488">
    <property type="component" value="Chromosome"/>
</dbReference>
<evidence type="ECO:0000313" key="3">
    <source>
        <dbReference type="Proteomes" id="UP000007488"/>
    </source>
</evidence>
<accession>F0T0V7</accession>
<dbReference type="KEGG" id="sgy:Sgly_1950"/>
<dbReference type="Gene3D" id="2.30.30.240">
    <property type="entry name" value="PRC-barrel domain"/>
    <property type="match status" value="1"/>
</dbReference>
<dbReference type="Pfam" id="PF05239">
    <property type="entry name" value="PRC"/>
    <property type="match status" value="2"/>
</dbReference>
<dbReference type="eggNOG" id="COG3881">
    <property type="taxonomic scope" value="Bacteria"/>
</dbReference>
<evidence type="ECO:0000259" key="1">
    <source>
        <dbReference type="Pfam" id="PF05239"/>
    </source>
</evidence>
<dbReference type="InterPro" id="IPR011033">
    <property type="entry name" value="PRC_barrel-like_sf"/>
</dbReference>
<dbReference type="InterPro" id="IPR027275">
    <property type="entry name" value="PRC-brl_dom"/>
</dbReference>
<reference evidence="2 3" key="1">
    <citation type="journal article" date="2011" name="Stand. Genomic Sci.">
        <title>Complete genome sequence of Syntrophobotulus glycolicus type strain (FlGlyR).</title>
        <authorList>
            <person name="Han C."/>
            <person name="Mwirichia R."/>
            <person name="Chertkov O."/>
            <person name="Held B."/>
            <person name="Lapidus A."/>
            <person name="Nolan M."/>
            <person name="Lucas S."/>
            <person name="Hammon N."/>
            <person name="Deshpande S."/>
            <person name="Cheng J.F."/>
            <person name="Tapia R."/>
            <person name="Goodwin L."/>
            <person name="Pitluck S."/>
            <person name="Huntemann M."/>
            <person name="Liolios K."/>
            <person name="Ivanova N."/>
            <person name="Pagani I."/>
            <person name="Mavromatis K."/>
            <person name="Ovchinikova G."/>
            <person name="Pati A."/>
            <person name="Chen A."/>
            <person name="Palaniappan K."/>
            <person name="Land M."/>
            <person name="Hauser L."/>
            <person name="Brambilla E.M."/>
            <person name="Rohde M."/>
            <person name="Spring S."/>
            <person name="Sikorski J."/>
            <person name="Goker M."/>
            <person name="Woyke T."/>
            <person name="Bristow J."/>
            <person name="Eisen J.A."/>
            <person name="Markowitz V."/>
            <person name="Hugenholtz P."/>
            <person name="Kyrpides N.C."/>
            <person name="Klenk H.P."/>
            <person name="Detter J.C."/>
        </authorList>
    </citation>
    <scope>NUCLEOTIDE SEQUENCE [LARGE SCALE GENOMIC DNA]</scope>
    <source>
        <strain evidence="3">DSM 8271 / FlGlyR</strain>
    </source>
</reference>
<dbReference type="RefSeq" id="WP_013625114.1">
    <property type="nucleotide sequence ID" value="NC_015172.1"/>
</dbReference>
<dbReference type="HOGENOM" id="CLU_132076_0_0_9"/>
<proteinExistence type="predicted"/>
<dbReference type="SUPFAM" id="SSF50346">
    <property type="entry name" value="PRC-barrel domain"/>
    <property type="match status" value="2"/>
</dbReference>
<evidence type="ECO:0000313" key="2">
    <source>
        <dbReference type="EMBL" id="ADY56246.1"/>
    </source>
</evidence>
<keyword evidence="3" id="KW-1185">Reference proteome</keyword>
<reference evidence="3" key="2">
    <citation type="submission" date="2011-02" db="EMBL/GenBank/DDBJ databases">
        <title>The complete genome of Syntrophobotulus glycolicus DSM 8271.</title>
        <authorList>
            <person name="Lucas S."/>
            <person name="Copeland A."/>
            <person name="Lapidus A."/>
            <person name="Bruce D."/>
            <person name="Goodwin L."/>
            <person name="Pitluck S."/>
            <person name="Kyrpides N."/>
            <person name="Mavromatis K."/>
            <person name="Pagani I."/>
            <person name="Ivanova N."/>
            <person name="Mikhailova N."/>
            <person name="Chertkov O."/>
            <person name="Held B."/>
            <person name="Detter J.C."/>
            <person name="Tapia R."/>
            <person name="Han C."/>
            <person name="Land M."/>
            <person name="Hauser L."/>
            <person name="Markowitz V."/>
            <person name="Cheng J.-F."/>
            <person name="Hugenholtz P."/>
            <person name="Woyke T."/>
            <person name="Wu D."/>
            <person name="Spring S."/>
            <person name="Schroeder M."/>
            <person name="Brambilla E."/>
            <person name="Klenk H.-P."/>
            <person name="Eisen J.A."/>
        </authorList>
    </citation>
    <scope>NUCLEOTIDE SEQUENCE [LARGE SCALE GENOMIC DNA]</scope>
    <source>
        <strain evidence="3">DSM 8271 / FlGlyR</strain>
    </source>
</reference>
<gene>
    <name evidence="2" type="ordered locus">Sgly_1950</name>
</gene>
<feature type="domain" description="PRC-barrel" evidence="1">
    <location>
        <begin position="2"/>
        <end position="45"/>
    </location>
</feature>
<organism evidence="2 3">
    <name type="scientific">Syntrophobotulus glycolicus (strain DSM 8271 / FlGlyR)</name>
    <dbReference type="NCBI Taxonomy" id="645991"/>
    <lineage>
        <taxon>Bacteria</taxon>
        <taxon>Bacillati</taxon>
        <taxon>Bacillota</taxon>
        <taxon>Clostridia</taxon>
        <taxon>Eubacteriales</taxon>
        <taxon>Desulfitobacteriaceae</taxon>
        <taxon>Syntrophobotulus</taxon>
    </lineage>
</organism>
<dbReference type="EMBL" id="CP002547">
    <property type="protein sequence ID" value="ADY56246.1"/>
    <property type="molecule type" value="Genomic_DNA"/>
</dbReference>
<dbReference type="STRING" id="645991.Sgly_1950"/>
<feature type="domain" description="PRC-barrel" evidence="1">
    <location>
        <begin position="89"/>
        <end position="147"/>
    </location>
</feature>
<name>F0T0V7_SYNGF</name>
<sequence>MRRIREIMGTPVLNQKTGAQMGHVKDLIIDDQANRLIGIILETDSLFSGGSPGILRQDLVQINDDFIVADCSGSPELRGNSWLEKSGGTVYNCDGTVKGCIVDVFLDEGWQEILGYELSDGLFADLLNGRQAILEKNILLEGKDVIVIEGG</sequence>